<dbReference type="InterPro" id="IPR009057">
    <property type="entry name" value="Homeodomain-like_sf"/>
</dbReference>
<evidence type="ECO:0000313" key="6">
    <source>
        <dbReference type="Proteomes" id="UP000377595"/>
    </source>
</evidence>
<organism evidence="5 6">
    <name type="scientific">Acrocarpospora pleiomorpha</name>
    <dbReference type="NCBI Taxonomy" id="90975"/>
    <lineage>
        <taxon>Bacteria</taxon>
        <taxon>Bacillati</taxon>
        <taxon>Actinomycetota</taxon>
        <taxon>Actinomycetes</taxon>
        <taxon>Streptosporangiales</taxon>
        <taxon>Streptosporangiaceae</taxon>
        <taxon>Acrocarpospora</taxon>
    </lineage>
</organism>
<protein>
    <submittedName>
        <fullName evidence="5">TetR family transcriptional regulator</fullName>
    </submittedName>
</protein>
<evidence type="ECO:0000313" key="5">
    <source>
        <dbReference type="EMBL" id="GES17584.1"/>
    </source>
</evidence>
<accession>A0A5M3X911</accession>
<dbReference type="SUPFAM" id="SSF46689">
    <property type="entry name" value="Homeodomain-like"/>
    <property type="match status" value="1"/>
</dbReference>
<dbReference type="PANTHER" id="PTHR30055">
    <property type="entry name" value="HTH-TYPE TRANSCRIPTIONAL REGULATOR RUTR"/>
    <property type="match status" value="1"/>
</dbReference>
<dbReference type="SUPFAM" id="SSF48498">
    <property type="entry name" value="Tetracyclin repressor-like, C-terminal domain"/>
    <property type="match status" value="1"/>
</dbReference>
<comment type="caution">
    <text evidence="5">The sequence shown here is derived from an EMBL/GenBank/DDBJ whole genome shotgun (WGS) entry which is preliminary data.</text>
</comment>
<dbReference type="EMBL" id="BLAF01000004">
    <property type="protein sequence ID" value="GES17584.1"/>
    <property type="molecule type" value="Genomic_DNA"/>
</dbReference>
<evidence type="ECO:0000259" key="4">
    <source>
        <dbReference type="PROSITE" id="PS50977"/>
    </source>
</evidence>
<dbReference type="AlphaFoldDB" id="A0A5M3X911"/>
<proteinExistence type="predicted"/>
<evidence type="ECO:0000256" key="3">
    <source>
        <dbReference type="SAM" id="MobiDB-lite"/>
    </source>
</evidence>
<evidence type="ECO:0000256" key="2">
    <source>
        <dbReference type="PROSITE-ProRule" id="PRU00335"/>
    </source>
</evidence>
<dbReference type="RefSeq" id="WP_218038076.1">
    <property type="nucleotide sequence ID" value="NZ_BAAAHM010000001.1"/>
</dbReference>
<dbReference type="InterPro" id="IPR041490">
    <property type="entry name" value="KstR2_TetR_C"/>
</dbReference>
<keyword evidence="1 2" id="KW-0238">DNA-binding</keyword>
<sequence length="231" mass="24962">MEPSAAQQRLLDAAVDAFAESGFGGTSTRDIATRAGRSPAAVYIHHESKEELLFAVSIQGHIDSMECLRQAAASSNDPAERLHGMVYAYSRWHMVNAKLGRVVQYEFHALTAEHRQEILALRRQFQKVMVEAVLDGVHAGRFSVDDAAGTARALLSLCIDLARWFEPGPGRKVGVVADLNADLALRIVNARPSGAPRAAQNRNPVKRPAKASSRRGGAAAKATVQREGTSK</sequence>
<dbReference type="InterPro" id="IPR036271">
    <property type="entry name" value="Tet_transcr_reg_TetR-rel_C_sf"/>
</dbReference>
<feature type="domain" description="HTH tetR-type" evidence="4">
    <location>
        <begin position="4"/>
        <end position="64"/>
    </location>
</feature>
<dbReference type="Gene3D" id="1.10.357.10">
    <property type="entry name" value="Tetracycline Repressor, domain 2"/>
    <property type="match status" value="1"/>
</dbReference>
<dbReference type="Pfam" id="PF00440">
    <property type="entry name" value="TetR_N"/>
    <property type="match status" value="1"/>
</dbReference>
<dbReference type="InterPro" id="IPR050109">
    <property type="entry name" value="HTH-type_TetR-like_transc_reg"/>
</dbReference>
<dbReference type="PRINTS" id="PR00455">
    <property type="entry name" value="HTHTETR"/>
</dbReference>
<reference evidence="5 6" key="1">
    <citation type="submission" date="2019-10" db="EMBL/GenBank/DDBJ databases">
        <title>Whole genome shotgun sequence of Acrocarpospora pleiomorpha NBRC 16267.</title>
        <authorList>
            <person name="Ichikawa N."/>
            <person name="Kimura A."/>
            <person name="Kitahashi Y."/>
            <person name="Komaki H."/>
            <person name="Oguchi A."/>
        </authorList>
    </citation>
    <scope>NUCLEOTIDE SEQUENCE [LARGE SCALE GENOMIC DNA]</scope>
    <source>
        <strain evidence="5 6">NBRC 16267</strain>
    </source>
</reference>
<dbReference type="PROSITE" id="PS50977">
    <property type="entry name" value="HTH_TETR_2"/>
    <property type="match status" value="1"/>
</dbReference>
<dbReference type="InterPro" id="IPR001647">
    <property type="entry name" value="HTH_TetR"/>
</dbReference>
<dbReference type="Pfam" id="PF17932">
    <property type="entry name" value="TetR_C_24"/>
    <property type="match status" value="1"/>
</dbReference>
<dbReference type="PANTHER" id="PTHR30055:SF200">
    <property type="entry name" value="HTH-TYPE TRANSCRIPTIONAL REPRESSOR BDCR"/>
    <property type="match status" value="1"/>
</dbReference>
<evidence type="ECO:0000256" key="1">
    <source>
        <dbReference type="ARBA" id="ARBA00023125"/>
    </source>
</evidence>
<dbReference type="GO" id="GO:0003700">
    <property type="term" value="F:DNA-binding transcription factor activity"/>
    <property type="evidence" value="ECO:0007669"/>
    <property type="project" value="TreeGrafter"/>
</dbReference>
<feature type="region of interest" description="Disordered" evidence="3">
    <location>
        <begin position="193"/>
        <end position="231"/>
    </location>
</feature>
<keyword evidence="6" id="KW-1185">Reference proteome</keyword>
<dbReference type="GO" id="GO:0000976">
    <property type="term" value="F:transcription cis-regulatory region binding"/>
    <property type="evidence" value="ECO:0007669"/>
    <property type="project" value="TreeGrafter"/>
</dbReference>
<dbReference type="Proteomes" id="UP000377595">
    <property type="component" value="Unassembled WGS sequence"/>
</dbReference>
<feature type="compositionally biased region" description="Basic residues" evidence="3">
    <location>
        <begin position="204"/>
        <end position="213"/>
    </location>
</feature>
<gene>
    <name evidence="5" type="ORF">Aple_004790</name>
</gene>
<name>A0A5M3X911_9ACTN</name>
<feature type="DNA-binding region" description="H-T-H motif" evidence="2">
    <location>
        <begin position="27"/>
        <end position="46"/>
    </location>
</feature>